<evidence type="ECO:0000313" key="2">
    <source>
        <dbReference type="EMBL" id="KAF6023700.1"/>
    </source>
</evidence>
<feature type="chain" id="PRO_5029823458" evidence="1">
    <location>
        <begin position="26"/>
        <end position="86"/>
    </location>
</feature>
<reference evidence="2" key="1">
    <citation type="submission" date="2020-06" db="EMBL/GenBank/DDBJ databases">
        <title>Draft genome of Bugula neritina, a colonial animal packing powerful symbionts and potential medicines.</title>
        <authorList>
            <person name="Rayko M."/>
        </authorList>
    </citation>
    <scope>NUCLEOTIDE SEQUENCE [LARGE SCALE GENOMIC DNA]</scope>
    <source>
        <strain evidence="2">Kwan_BN1</strain>
    </source>
</reference>
<dbReference type="AlphaFoldDB" id="A0A7J7JBS2"/>
<dbReference type="EMBL" id="VXIV02002675">
    <property type="protein sequence ID" value="KAF6023700.1"/>
    <property type="molecule type" value="Genomic_DNA"/>
</dbReference>
<gene>
    <name evidence="2" type="ORF">EB796_017996</name>
</gene>
<accession>A0A7J7JBS2</accession>
<evidence type="ECO:0000313" key="3">
    <source>
        <dbReference type="Proteomes" id="UP000593567"/>
    </source>
</evidence>
<protein>
    <submittedName>
        <fullName evidence="2">Uncharacterized protein</fullName>
    </submittedName>
</protein>
<organism evidence="2 3">
    <name type="scientific">Bugula neritina</name>
    <name type="common">Brown bryozoan</name>
    <name type="synonym">Sertularia neritina</name>
    <dbReference type="NCBI Taxonomy" id="10212"/>
    <lineage>
        <taxon>Eukaryota</taxon>
        <taxon>Metazoa</taxon>
        <taxon>Spiralia</taxon>
        <taxon>Lophotrochozoa</taxon>
        <taxon>Bryozoa</taxon>
        <taxon>Gymnolaemata</taxon>
        <taxon>Cheilostomatida</taxon>
        <taxon>Flustrina</taxon>
        <taxon>Buguloidea</taxon>
        <taxon>Bugulidae</taxon>
        <taxon>Bugula</taxon>
    </lineage>
</organism>
<proteinExistence type="predicted"/>
<dbReference type="Proteomes" id="UP000593567">
    <property type="component" value="Unassembled WGS sequence"/>
</dbReference>
<evidence type="ECO:0000256" key="1">
    <source>
        <dbReference type="SAM" id="SignalP"/>
    </source>
</evidence>
<feature type="signal peptide" evidence="1">
    <location>
        <begin position="1"/>
        <end position="25"/>
    </location>
</feature>
<sequence>MSRGYKKITLKVVAILAKVLGGSQANHLLSRRMLLLTVKACHPRLRAVFFMIIIYSTQRVGGESGLLVNQSCQVCVAVWELKVNLQ</sequence>
<keyword evidence="1" id="KW-0732">Signal</keyword>
<keyword evidence="3" id="KW-1185">Reference proteome</keyword>
<comment type="caution">
    <text evidence="2">The sequence shown here is derived from an EMBL/GenBank/DDBJ whole genome shotgun (WGS) entry which is preliminary data.</text>
</comment>
<name>A0A7J7JBS2_BUGNE</name>